<dbReference type="Pfam" id="PF01553">
    <property type="entry name" value="Acyltransferase"/>
    <property type="match status" value="1"/>
</dbReference>
<proteinExistence type="predicted"/>
<feature type="short sequence motif" description="HXXXXD motif" evidence="1">
    <location>
        <begin position="194"/>
        <end position="199"/>
    </location>
</feature>
<dbReference type="InterPro" id="IPR002123">
    <property type="entry name" value="Plipid/glycerol_acylTrfase"/>
</dbReference>
<evidence type="ECO:0000259" key="3">
    <source>
        <dbReference type="SMART" id="SM00563"/>
    </source>
</evidence>
<name>A0A7S4F5M3_CHRCT</name>
<evidence type="ECO:0000256" key="1">
    <source>
        <dbReference type="PIRSR" id="PIRSR000431-2"/>
    </source>
</evidence>
<dbReference type="GO" id="GO:0004366">
    <property type="term" value="F:glycerol-3-phosphate O-acyltransferase activity"/>
    <property type="evidence" value="ECO:0007669"/>
    <property type="project" value="InterPro"/>
</dbReference>
<organism evidence="4">
    <name type="scientific">Chrysotila carterae</name>
    <name type="common">Marine alga</name>
    <name type="synonym">Syracosphaera carterae</name>
    <dbReference type="NCBI Taxonomy" id="13221"/>
    <lineage>
        <taxon>Eukaryota</taxon>
        <taxon>Haptista</taxon>
        <taxon>Haptophyta</taxon>
        <taxon>Prymnesiophyceae</taxon>
        <taxon>Isochrysidales</taxon>
        <taxon>Isochrysidaceae</taxon>
        <taxon>Chrysotila</taxon>
    </lineage>
</organism>
<dbReference type="SMART" id="SM00563">
    <property type="entry name" value="PlsC"/>
    <property type="match status" value="1"/>
</dbReference>
<feature type="signal peptide" evidence="2">
    <location>
        <begin position="1"/>
        <end position="20"/>
    </location>
</feature>
<dbReference type="PANTHER" id="PTHR35695">
    <property type="entry name" value="GLYCEROL-3-PHOSPHATE ACYLTRANSFERASE, CHLOROPLASTIC"/>
    <property type="match status" value="1"/>
</dbReference>
<dbReference type="PANTHER" id="PTHR35695:SF1">
    <property type="entry name" value="GLYCEROL-3-PHOSPHATE ACYLTRANSFERASE, CHLOROPLASTIC"/>
    <property type="match status" value="1"/>
</dbReference>
<feature type="domain" description="Phospholipid/glycerol acyltransferase" evidence="3">
    <location>
        <begin position="188"/>
        <end position="333"/>
    </location>
</feature>
<dbReference type="AlphaFoldDB" id="A0A7S4F5M3"/>
<feature type="chain" id="PRO_5030773032" description="Phospholipid/glycerol acyltransferase domain-containing protein" evidence="2">
    <location>
        <begin position="21"/>
        <end position="421"/>
    </location>
</feature>
<evidence type="ECO:0000313" key="4">
    <source>
        <dbReference type="EMBL" id="CAE0775495.1"/>
    </source>
</evidence>
<dbReference type="SUPFAM" id="SSF69593">
    <property type="entry name" value="Glycerol-3-phosphate (1)-acyltransferase"/>
    <property type="match status" value="1"/>
</dbReference>
<dbReference type="PIRSF" id="PIRSF000431">
    <property type="entry name" value="Glycerol-3-P_O-acyltransfrase"/>
    <property type="match status" value="1"/>
</dbReference>
<reference evidence="4" key="1">
    <citation type="submission" date="2021-01" db="EMBL/GenBank/DDBJ databases">
        <authorList>
            <person name="Corre E."/>
            <person name="Pelletier E."/>
            <person name="Niang G."/>
            <person name="Scheremetjew M."/>
            <person name="Finn R."/>
            <person name="Kale V."/>
            <person name="Holt S."/>
            <person name="Cochrane G."/>
            <person name="Meng A."/>
            <person name="Brown T."/>
            <person name="Cohen L."/>
        </authorList>
    </citation>
    <scope>NUCLEOTIDE SEQUENCE</scope>
    <source>
        <strain evidence="4">CCMP645</strain>
    </source>
</reference>
<dbReference type="InterPro" id="IPR016222">
    <property type="entry name" value="G3P_O-acylTrfase_chlp"/>
</dbReference>
<evidence type="ECO:0000256" key="2">
    <source>
        <dbReference type="SAM" id="SignalP"/>
    </source>
</evidence>
<accession>A0A7S4F5M3</accession>
<dbReference type="Gene3D" id="3.40.1130.10">
    <property type="entry name" value="Glycerol-3-phosphate (1)-acyltransferase"/>
    <property type="match status" value="1"/>
</dbReference>
<dbReference type="EMBL" id="HBIZ01043935">
    <property type="protein sequence ID" value="CAE0775495.1"/>
    <property type="molecule type" value="Transcribed_RNA"/>
</dbReference>
<keyword evidence="2" id="KW-0732">Signal</keyword>
<protein>
    <recommendedName>
        <fullName evidence="3">Phospholipid/glycerol acyltransferase domain-containing protein</fullName>
    </recommendedName>
</protein>
<gene>
    <name evidence="4" type="ORF">PCAR00345_LOCUS28129</name>
</gene>
<sequence length="421" mass="47255">MKAPMLRLVTMQLLSLGAQAALLSSAPATRVHSANVPRSCRSTTMIVDQLKDMVAAGGQSLKEAAAREIVEQKVAKKLADAQEKYSIPEKYITLMKSFFSSYMTEIYLNDRDMDKYEVLLTQLMKKVLETAKEPYQFEPYHKSMREPFDYYALGNDFAEGMVAREQSIIEGIEQIKKIQEQVAAGDNVVLLANHQSEADPQFFSVLLDPLVPGFAESTIFVAGDRVTTDLLAMPFSMGRNLLCIFSKKHVDNPPELKSQKTRHNRRVMKTMQELFTEGGKVVWVAPSGGRDRQDANGKYQVSPFDSKSIEMFRLMAGKAKRVTHFYPLSMFTYPICPPPQQVGGEIGEVRNVKYHPAGLYFGDEVDLSQFSEGCVGGDNFPEGCDPNASRDELREALATSVHRTVSDNYRKLADKLETFKR</sequence>
<dbReference type="GO" id="GO:0006655">
    <property type="term" value="P:phosphatidylglycerol biosynthetic process"/>
    <property type="evidence" value="ECO:0007669"/>
    <property type="project" value="TreeGrafter"/>
</dbReference>